<dbReference type="Pfam" id="PF00650">
    <property type="entry name" value="CRAL_TRIO"/>
    <property type="match status" value="1"/>
</dbReference>
<feature type="domain" description="CRAL-TRIO" evidence="2">
    <location>
        <begin position="150"/>
        <end position="311"/>
    </location>
</feature>
<dbReference type="Proteomes" id="UP000887568">
    <property type="component" value="Unplaced"/>
</dbReference>
<dbReference type="InterPro" id="IPR001251">
    <property type="entry name" value="CRAL-TRIO_dom"/>
</dbReference>
<dbReference type="PRINTS" id="PR00180">
    <property type="entry name" value="CRETINALDHBP"/>
</dbReference>
<dbReference type="PANTHER" id="PTHR10174">
    <property type="entry name" value="ALPHA-TOCOPHEROL TRANSFER PROTEIN-RELATED"/>
    <property type="match status" value="1"/>
</dbReference>
<evidence type="ECO:0000313" key="4">
    <source>
        <dbReference type="Proteomes" id="UP000887568"/>
    </source>
</evidence>
<dbReference type="GO" id="GO:1902936">
    <property type="term" value="F:phosphatidylinositol bisphosphate binding"/>
    <property type="evidence" value="ECO:0007669"/>
    <property type="project" value="TreeGrafter"/>
</dbReference>
<dbReference type="OMA" id="HESAVCH"/>
<dbReference type="Pfam" id="PF03765">
    <property type="entry name" value="CRAL_TRIO_N"/>
    <property type="match status" value="1"/>
</dbReference>
<proteinExistence type="predicted"/>
<dbReference type="OrthoDB" id="75724at2759"/>
<dbReference type="CDD" id="cd00170">
    <property type="entry name" value="SEC14"/>
    <property type="match status" value="1"/>
</dbReference>
<dbReference type="GO" id="GO:0016020">
    <property type="term" value="C:membrane"/>
    <property type="evidence" value="ECO:0007669"/>
    <property type="project" value="TreeGrafter"/>
</dbReference>
<sequence>MASAGKLCVETSVLRSLQTNGHTVVRMNTSTAEHPKQNGAVSKIQKQDGDHAPCSALTVPYKCTLSPTLRKRAESELGENHLVRKLAFEGMRQMMRTRPDIHFTQDERFLLRFLRAKKFEVDRAFKALVKYYELHKKHPNFFRDYKKSSIKHVLDDGFPLVLSSPDSEGRPIVALRTIHWDTNNYGVLDIAKAVFMVMMDLVEDEEPQITGVNLLVDLEGMGAQHVMQMGPNVAKKLTAIFQNCVPVRIHAIHFVNEPMVFDAAFAILKAFMADKMKRRVKAHGTDFASLHKHYPPSILPSNWGGRLGPYSNADWKETFLAQDRDFAAAVDEGVLQHPKKSKGHSKKDSIGSSKKLFKQDSGPS</sequence>
<dbReference type="RefSeq" id="XP_038051775.1">
    <property type="nucleotide sequence ID" value="XM_038195847.1"/>
</dbReference>
<dbReference type="SMART" id="SM01100">
    <property type="entry name" value="CRAL_TRIO_N"/>
    <property type="match status" value="1"/>
</dbReference>
<evidence type="ECO:0000256" key="1">
    <source>
        <dbReference type="SAM" id="MobiDB-lite"/>
    </source>
</evidence>
<dbReference type="SMART" id="SM00516">
    <property type="entry name" value="SEC14"/>
    <property type="match status" value="1"/>
</dbReference>
<dbReference type="Gene3D" id="3.40.525.10">
    <property type="entry name" value="CRAL-TRIO lipid binding domain"/>
    <property type="match status" value="1"/>
</dbReference>
<dbReference type="PANTHER" id="PTHR10174:SF130">
    <property type="entry name" value="ALPHA-TOCOPHEROL TRANSFER PROTEIN-LIKE"/>
    <property type="match status" value="1"/>
</dbReference>
<dbReference type="PROSITE" id="PS50191">
    <property type="entry name" value="CRAL_TRIO"/>
    <property type="match status" value="1"/>
</dbReference>
<dbReference type="CTD" id="79183"/>
<dbReference type="EnsemblMetazoa" id="XM_038195847.1">
    <property type="protein sequence ID" value="XP_038051775.1"/>
    <property type="gene ID" value="LOC119724684"/>
</dbReference>
<dbReference type="SUPFAM" id="SSF52087">
    <property type="entry name" value="CRAL/TRIO domain"/>
    <property type="match status" value="1"/>
</dbReference>
<dbReference type="Gene3D" id="1.10.8.20">
    <property type="entry name" value="N-terminal domain of phosphatidylinositol transfer protein sec14p"/>
    <property type="match status" value="1"/>
</dbReference>
<name>A0A913ZL08_PATMI</name>
<dbReference type="AlphaFoldDB" id="A0A913ZL08"/>
<dbReference type="Gene3D" id="1.20.5.1200">
    <property type="entry name" value="Alpha-tocopherol transfer"/>
    <property type="match status" value="1"/>
</dbReference>
<evidence type="ECO:0000259" key="2">
    <source>
        <dbReference type="PROSITE" id="PS50191"/>
    </source>
</evidence>
<dbReference type="InterPro" id="IPR036865">
    <property type="entry name" value="CRAL-TRIO_dom_sf"/>
</dbReference>
<accession>A0A913ZL08</accession>
<protein>
    <recommendedName>
        <fullName evidence="2">CRAL-TRIO domain-containing protein</fullName>
    </recommendedName>
</protein>
<keyword evidence="4" id="KW-1185">Reference proteome</keyword>
<reference evidence="3" key="1">
    <citation type="submission" date="2022-11" db="UniProtKB">
        <authorList>
            <consortium name="EnsemblMetazoa"/>
        </authorList>
    </citation>
    <scope>IDENTIFICATION</scope>
</reference>
<dbReference type="InterPro" id="IPR036273">
    <property type="entry name" value="CRAL/TRIO_N_dom_sf"/>
</dbReference>
<dbReference type="SUPFAM" id="SSF46938">
    <property type="entry name" value="CRAL/TRIO N-terminal domain"/>
    <property type="match status" value="1"/>
</dbReference>
<dbReference type="InterPro" id="IPR011074">
    <property type="entry name" value="CRAL/TRIO_N_dom"/>
</dbReference>
<dbReference type="GeneID" id="119724684"/>
<feature type="region of interest" description="Disordered" evidence="1">
    <location>
        <begin position="332"/>
        <end position="364"/>
    </location>
</feature>
<evidence type="ECO:0000313" key="3">
    <source>
        <dbReference type="EnsemblMetazoa" id="XP_038051775.1"/>
    </source>
</evidence>
<organism evidence="3 4">
    <name type="scientific">Patiria miniata</name>
    <name type="common">Bat star</name>
    <name type="synonym">Asterina miniata</name>
    <dbReference type="NCBI Taxonomy" id="46514"/>
    <lineage>
        <taxon>Eukaryota</taxon>
        <taxon>Metazoa</taxon>
        <taxon>Echinodermata</taxon>
        <taxon>Eleutherozoa</taxon>
        <taxon>Asterozoa</taxon>
        <taxon>Asteroidea</taxon>
        <taxon>Valvatacea</taxon>
        <taxon>Valvatida</taxon>
        <taxon>Asterinidae</taxon>
        <taxon>Patiria</taxon>
    </lineage>
</organism>